<proteinExistence type="predicted"/>
<dbReference type="InterPro" id="IPR012931">
    <property type="entry name" value="TraG_N_Proteobacteria"/>
</dbReference>
<accession>A0A9E4MY67</accession>
<comment type="caution">
    <text evidence="3">The sequence shown here is derived from an EMBL/GenBank/DDBJ whole genome shotgun (WGS) entry which is preliminary data.</text>
</comment>
<keyword evidence="1" id="KW-0812">Transmembrane</keyword>
<keyword evidence="1" id="KW-1133">Transmembrane helix</keyword>
<feature type="transmembrane region" description="Helical" evidence="1">
    <location>
        <begin position="459"/>
        <end position="480"/>
    </location>
</feature>
<gene>
    <name evidence="3" type="ORF">JAZ04_01570</name>
</gene>
<evidence type="ECO:0000313" key="4">
    <source>
        <dbReference type="Proteomes" id="UP000886687"/>
    </source>
</evidence>
<feature type="transmembrane region" description="Helical" evidence="1">
    <location>
        <begin position="418"/>
        <end position="439"/>
    </location>
</feature>
<dbReference type="EMBL" id="JAEPDI010000001">
    <property type="protein sequence ID" value="MCG7937531.1"/>
    <property type="molecule type" value="Genomic_DNA"/>
</dbReference>
<dbReference type="AlphaFoldDB" id="A0A9E4MY67"/>
<feature type="domain" description="TraG N-terminal Proteobacteria" evidence="2">
    <location>
        <begin position="10"/>
        <end position="504"/>
    </location>
</feature>
<name>A0A9E4MY67_9GAMM</name>
<keyword evidence="1" id="KW-0472">Membrane</keyword>
<organism evidence="3 4">
    <name type="scientific">Candidatus Thiodiazotropha lotti</name>
    <dbReference type="NCBI Taxonomy" id="2792787"/>
    <lineage>
        <taxon>Bacteria</taxon>
        <taxon>Pseudomonadati</taxon>
        <taxon>Pseudomonadota</taxon>
        <taxon>Gammaproteobacteria</taxon>
        <taxon>Chromatiales</taxon>
        <taxon>Sedimenticolaceae</taxon>
        <taxon>Candidatus Thiodiazotropha</taxon>
    </lineage>
</organism>
<feature type="transmembrane region" description="Helical" evidence="1">
    <location>
        <begin position="62"/>
        <end position="83"/>
    </location>
</feature>
<protein>
    <submittedName>
        <fullName evidence="3">Conjugal transfer protein TraG N-terminal domain-containing protein</fullName>
    </submittedName>
</protein>
<dbReference type="Pfam" id="PF07916">
    <property type="entry name" value="TraG_N"/>
    <property type="match status" value="1"/>
</dbReference>
<feature type="transmembrane region" description="Helical" evidence="1">
    <location>
        <begin position="14"/>
        <end position="41"/>
    </location>
</feature>
<feature type="transmembrane region" description="Helical" evidence="1">
    <location>
        <begin position="362"/>
        <end position="384"/>
    </location>
</feature>
<reference evidence="3" key="1">
    <citation type="journal article" date="2021" name="Proc. Natl. Acad. Sci. U.S.A.">
        <title>Global biogeography of chemosynthetic symbionts reveals both localized and globally distributed symbiont groups. .</title>
        <authorList>
            <person name="Osvatic J.T."/>
            <person name="Wilkins L.G.E."/>
            <person name="Leibrecht L."/>
            <person name="Leray M."/>
            <person name="Zauner S."/>
            <person name="Polzin J."/>
            <person name="Camacho Y."/>
            <person name="Gros O."/>
            <person name="van Gils J.A."/>
            <person name="Eisen J.A."/>
            <person name="Petersen J.M."/>
            <person name="Yuen B."/>
        </authorList>
    </citation>
    <scope>NUCLEOTIDE SEQUENCE</scope>
    <source>
        <strain evidence="3">MAGL173</strain>
    </source>
</reference>
<evidence type="ECO:0000259" key="2">
    <source>
        <dbReference type="Pfam" id="PF07916"/>
    </source>
</evidence>
<evidence type="ECO:0000256" key="1">
    <source>
        <dbReference type="SAM" id="Phobius"/>
    </source>
</evidence>
<sequence>MEAGSVFGSYTFLFGWYIFDMLVGVLQATALWLVPFFVVFFESTIGQAGAGSYRGFHERSLGTMEVGVYVKAVVIAFSLLPLVSVNSSSFTYSDETSTYTPGNTNTTFDNTLTSLPPQVQVPLLWYTVSSLAGGINAAIEAILPDQEDIRSLMHSMGQLSIHDPALQAEVRRFNRDCYQPSISAIRSFNLGGDSSAQAPVQMVTDFNTAQNLYEGEIYSDLSYIGARQLLTTRGLYRLCNSPADCPHQDAIGPYSPVSGWETIYDFSSPARSGPSCADWWSSPARGLKQKLVTYMETERSDITDSIADSFTAWGASIGVVNAEDRGDAIVQRALSNTGSLIYGSNSAEGHNSVTNFKDFIDWVAGTFSAVTGNGILSLLNGVIVDSLPLLQGYMVLIIAALLPLVMLVTLYSPKPVITLAFFMMAVLLWPGMWSIARWIDNVLLESIFDGYSILGMQLNAPAAILSIIAMLGYIGIPVVFSKMLVNAGMDAGELAQGAVGNLQQGTQGSVRQGSSAVGGIGKKVGGMVAKNARK</sequence>
<feature type="transmembrane region" description="Helical" evidence="1">
    <location>
        <begin position="390"/>
        <end position="411"/>
    </location>
</feature>
<evidence type="ECO:0000313" key="3">
    <source>
        <dbReference type="EMBL" id="MCG7937531.1"/>
    </source>
</evidence>
<dbReference type="Proteomes" id="UP000886687">
    <property type="component" value="Unassembled WGS sequence"/>
</dbReference>